<dbReference type="Gene3D" id="2.40.50.990">
    <property type="match status" value="1"/>
</dbReference>
<dbReference type="Pfam" id="PF24987">
    <property type="entry name" value="HEAT_EF3_N"/>
    <property type="match status" value="1"/>
</dbReference>
<dbReference type="InterPro" id="IPR047038">
    <property type="entry name" value="eEF3_chromodomain-like_sf"/>
</dbReference>
<feature type="domain" description="ABC transporter" evidence="12">
    <location>
        <begin position="655"/>
        <end position="983"/>
    </location>
</feature>
<dbReference type="Gene3D" id="3.40.50.300">
    <property type="entry name" value="P-loop containing nucleotide triphosphate hydrolases"/>
    <property type="match status" value="2"/>
</dbReference>
<dbReference type="PROSITE" id="PS00211">
    <property type="entry name" value="ABC_TRANSPORTER_1"/>
    <property type="match status" value="2"/>
</dbReference>
<dbReference type="InParanoid" id="B7G0T6"/>
<comment type="catalytic activity">
    <reaction evidence="10">
        <text>ATP + H2O = ADP + phosphate + H(+)</text>
        <dbReference type="Rhea" id="RHEA:13065"/>
        <dbReference type="ChEBI" id="CHEBI:15377"/>
        <dbReference type="ChEBI" id="CHEBI:15378"/>
        <dbReference type="ChEBI" id="CHEBI:30616"/>
        <dbReference type="ChEBI" id="CHEBI:43474"/>
        <dbReference type="ChEBI" id="CHEBI:456216"/>
    </reaction>
</comment>
<protein>
    <recommendedName>
        <fullName evidence="12">ABC transporter domain-containing protein</fullName>
    </recommendedName>
</protein>
<dbReference type="AlphaFoldDB" id="B7G0T6"/>
<dbReference type="Pfam" id="PF24984">
    <property type="entry name" value="HEAT_EF3_GNC1"/>
    <property type="match status" value="1"/>
</dbReference>
<dbReference type="GeneID" id="7201503"/>
<dbReference type="InterPro" id="IPR017871">
    <property type="entry name" value="ABC_transporter-like_CS"/>
</dbReference>
<dbReference type="SMART" id="SM00382">
    <property type="entry name" value="AAA"/>
    <property type="match status" value="2"/>
</dbReference>
<evidence type="ECO:0000256" key="9">
    <source>
        <dbReference type="ARBA" id="ARBA00022917"/>
    </source>
</evidence>
<proteinExistence type="inferred from homology"/>
<dbReference type="RefSeq" id="XP_002180730.1">
    <property type="nucleotide sequence ID" value="XM_002180694.1"/>
</dbReference>
<comment type="subcellular location">
    <subcellularLocation>
        <location evidence="1">Cytoplasm</location>
    </subcellularLocation>
</comment>
<dbReference type="Gene3D" id="1.25.10.10">
    <property type="entry name" value="Leucine-rich Repeat Variant"/>
    <property type="match status" value="1"/>
</dbReference>
<evidence type="ECO:0000256" key="8">
    <source>
        <dbReference type="ARBA" id="ARBA00022840"/>
    </source>
</evidence>
<evidence type="ECO:0000256" key="1">
    <source>
        <dbReference type="ARBA" id="ARBA00004496"/>
    </source>
</evidence>
<dbReference type="GO" id="GO:0005524">
    <property type="term" value="F:ATP binding"/>
    <property type="evidence" value="ECO:0007669"/>
    <property type="project" value="UniProtKB-KW"/>
</dbReference>
<dbReference type="EMBL" id="CM000612">
    <property type="protein sequence ID" value="EEC48138.1"/>
    <property type="molecule type" value="Genomic_DNA"/>
</dbReference>
<dbReference type="Pfam" id="PF00005">
    <property type="entry name" value="ABC_tran"/>
    <property type="match status" value="2"/>
</dbReference>
<dbReference type="PaxDb" id="2850-Phatr27838"/>
<evidence type="ECO:0000256" key="7">
    <source>
        <dbReference type="ARBA" id="ARBA00022768"/>
    </source>
</evidence>
<dbReference type="PANTHER" id="PTHR19211:SF5">
    <property type="entry name" value="ELONGATION FACTOR 3A-RELATED"/>
    <property type="match status" value="1"/>
</dbReference>
<reference evidence="13 14" key="1">
    <citation type="journal article" date="2008" name="Nature">
        <title>The Phaeodactylum genome reveals the evolutionary history of diatom genomes.</title>
        <authorList>
            <person name="Bowler C."/>
            <person name="Allen A.E."/>
            <person name="Badger J.H."/>
            <person name="Grimwood J."/>
            <person name="Jabbari K."/>
            <person name="Kuo A."/>
            <person name="Maheswari U."/>
            <person name="Martens C."/>
            <person name="Maumus F."/>
            <person name="Otillar R.P."/>
            <person name="Rayko E."/>
            <person name="Salamov A."/>
            <person name="Vandepoele K."/>
            <person name="Beszteri B."/>
            <person name="Gruber A."/>
            <person name="Heijde M."/>
            <person name="Katinka M."/>
            <person name="Mock T."/>
            <person name="Valentin K."/>
            <person name="Verret F."/>
            <person name="Berges J.A."/>
            <person name="Brownlee C."/>
            <person name="Cadoret J.P."/>
            <person name="Chiovitti A."/>
            <person name="Choi C.J."/>
            <person name="Coesel S."/>
            <person name="De Martino A."/>
            <person name="Detter J.C."/>
            <person name="Durkin C."/>
            <person name="Falciatore A."/>
            <person name="Fournet J."/>
            <person name="Haruta M."/>
            <person name="Huysman M.J."/>
            <person name="Jenkins B.D."/>
            <person name="Jiroutova K."/>
            <person name="Jorgensen R.E."/>
            <person name="Joubert Y."/>
            <person name="Kaplan A."/>
            <person name="Kroger N."/>
            <person name="Kroth P.G."/>
            <person name="La Roche J."/>
            <person name="Lindquist E."/>
            <person name="Lommer M."/>
            <person name="Martin-Jezequel V."/>
            <person name="Lopez P.J."/>
            <person name="Lucas S."/>
            <person name="Mangogna M."/>
            <person name="McGinnis K."/>
            <person name="Medlin L.K."/>
            <person name="Montsant A."/>
            <person name="Oudot-Le Secq M.P."/>
            <person name="Napoli C."/>
            <person name="Obornik M."/>
            <person name="Parker M.S."/>
            <person name="Petit J.L."/>
            <person name="Porcel B.M."/>
            <person name="Poulsen N."/>
            <person name="Robison M."/>
            <person name="Rychlewski L."/>
            <person name="Rynearson T.A."/>
            <person name="Schmutz J."/>
            <person name="Shapiro H."/>
            <person name="Siaut M."/>
            <person name="Stanley M."/>
            <person name="Sussman M.R."/>
            <person name="Taylor A.R."/>
            <person name="Vardi A."/>
            <person name="von Dassow P."/>
            <person name="Vyverman W."/>
            <person name="Willis A."/>
            <person name="Wyrwicz L.S."/>
            <person name="Rokhsar D.S."/>
            <person name="Weissenbach J."/>
            <person name="Armbrust E.V."/>
            <person name="Green B.R."/>
            <person name="Van de Peer Y."/>
            <person name="Grigoriev I.V."/>
        </authorList>
    </citation>
    <scope>NUCLEOTIDE SEQUENCE [LARGE SCALE GENOMIC DNA]</scope>
    <source>
        <strain evidence="13 14">CCAP 1055/1</strain>
    </source>
</reference>
<organism evidence="13 14">
    <name type="scientific">Phaeodactylum tricornutum (strain CCAP 1055/1)</name>
    <dbReference type="NCBI Taxonomy" id="556484"/>
    <lineage>
        <taxon>Eukaryota</taxon>
        <taxon>Sar</taxon>
        <taxon>Stramenopiles</taxon>
        <taxon>Ochrophyta</taxon>
        <taxon>Bacillariophyta</taxon>
        <taxon>Bacillariophyceae</taxon>
        <taxon>Bacillariophycidae</taxon>
        <taxon>Naviculales</taxon>
        <taxon>Phaeodactylaceae</taxon>
        <taxon>Phaeodactylum</taxon>
    </lineage>
</organism>
<evidence type="ECO:0000256" key="5">
    <source>
        <dbReference type="ARBA" id="ARBA00022737"/>
    </source>
</evidence>
<keyword evidence="5" id="KW-0677">Repeat</keyword>
<dbReference type="eggNOG" id="KOG1242">
    <property type="taxonomic scope" value="Eukaryota"/>
</dbReference>
<dbReference type="PROSITE" id="PS50893">
    <property type="entry name" value="ABC_TRANSPORTER_2"/>
    <property type="match status" value="2"/>
</dbReference>
<dbReference type="InterPro" id="IPR003439">
    <property type="entry name" value="ABC_transporter-like_ATP-bd"/>
</dbReference>
<evidence type="ECO:0000313" key="14">
    <source>
        <dbReference type="Proteomes" id="UP000000759"/>
    </source>
</evidence>
<dbReference type="CDD" id="cd03221">
    <property type="entry name" value="ABCF_EF-3"/>
    <property type="match status" value="1"/>
</dbReference>
<keyword evidence="8" id="KW-0067">ATP-binding</keyword>
<evidence type="ECO:0000256" key="11">
    <source>
        <dbReference type="PROSITE-ProRule" id="PRU00103"/>
    </source>
</evidence>
<accession>B7G0T6</accession>
<dbReference type="InterPro" id="IPR050611">
    <property type="entry name" value="ABCF"/>
</dbReference>
<dbReference type="FunFam" id="3.40.50.300:FF:000193">
    <property type="entry name" value="Probable Elongation factor 3"/>
    <property type="match status" value="1"/>
</dbReference>
<dbReference type="HOGENOM" id="CLU_230592_0_0_1"/>
<dbReference type="InterPro" id="IPR016024">
    <property type="entry name" value="ARM-type_fold"/>
</dbReference>
<dbReference type="GO" id="GO:0003746">
    <property type="term" value="F:translation elongation factor activity"/>
    <property type="evidence" value="ECO:0007669"/>
    <property type="project" value="UniProtKB-KW"/>
</dbReference>
<keyword evidence="9" id="KW-0648">Protein biosynthesis</keyword>
<feature type="repeat" description="HEAT" evidence="11">
    <location>
        <begin position="155"/>
        <end position="193"/>
    </location>
</feature>
<dbReference type="Proteomes" id="UP000000759">
    <property type="component" value="Chromosome 9"/>
</dbReference>
<comment type="pathway">
    <text evidence="2">Protein biosynthesis; polypeptide chain elongation.</text>
</comment>
<evidence type="ECO:0000259" key="12">
    <source>
        <dbReference type="PROSITE" id="PS50893"/>
    </source>
</evidence>
<keyword evidence="4" id="KW-0963">Cytoplasm</keyword>
<name>B7G0T6_PHATC</name>
<evidence type="ECO:0000256" key="6">
    <source>
        <dbReference type="ARBA" id="ARBA00022741"/>
    </source>
</evidence>
<feature type="domain" description="ABC transporter" evidence="12">
    <location>
        <begin position="408"/>
        <end position="628"/>
    </location>
</feature>
<dbReference type="PANTHER" id="PTHR19211">
    <property type="entry name" value="ATP-BINDING TRANSPORT PROTEIN-RELATED"/>
    <property type="match status" value="1"/>
</dbReference>
<dbReference type="SUPFAM" id="SSF52540">
    <property type="entry name" value="P-loop containing nucleoside triphosphate hydrolases"/>
    <property type="match status" value="2"/>
</dbReference>
<dbReference type="STRING" id="556484.B7G0T6"/>
<dbReference type="InterPro" id="IPR003593">
    <property type="entry name" value="AAA+_ATPase"/>
</dbReference>
<sequence length="1040" mass="114790">MSLEAKFAALKLDDVDSIVQAVQKDGVEKSGLAANIGVLAARCASSDDDEALVALKTTKTLVEQCPTAQAFTKDCLTACLEQALSKNTDVRNTAEETAFAICENINPFAMKSLLPQIFAQLPVEKKWQIRELGLKCIAKFNKTAPRQLGDALPEVIPEVTACMWDTKKQVKIAATAAMEAALQVIGNRDIEHMTDKILVAITKPKEVPEIMHKMAGVTFVQSVESPALAMVVPLLLRGLREKQIATKRQSAVIINNMSKLVDNPLDAAPFLPLLLPALQTNAESIADPEAREVTELAVAQLNRLKGLADKQFSVRGDISKLEDEFKKALGAENAEGGLLVVIKQASTIATTMMDLHFMEDVQWTKHVSSQFVDYLDKAKVEAGIEKVREEAEKMLVVPEEDEDEDDSEELCNCTFTLAYGTKILLHNTKMRLKRGKRYGLLGPNDCGKTTLMRAIANNQVEGFPDTGQVRTVFVEADIQGEQSHLSCVDYVLHDPKIEALGITTEEVRNVLATVGFTEDGKAKPNHAVSTLSGGWRMKLALARAMLQKADILLLDEPTNHLDVINVAWVKTYLNSLTNVTSIIVSHDSGLLNDCCTHILSFDNLKLSTFKGNLDEYVKAHPAARAYFTLSDSKMKFKFPQPGPIEGVKSKGKALMKMANCTFTYPVNDKPTLFDITVQVSLSSRIACIGENGAGKSTMIKLLVGEIEPQVGDVWKHPNARVAYVAQHAFHHIESHLDKTPNEYIRWRFANNGEDKESLVKVSLQFSDEEIKLQKAPFEIQVVDEASGKISKIKKVVGELMGGRKQNKSKEYEYEVRYAGSTVDSGEYLSSKILKKMGWEKAMKAVDLKIAQTAGMFIRPLSTKNVEEHLEGCGLGREFGTHYRMSALSGGQKVKVVLAAAMWMQPHIVILDEPTNYLDRESLGALAGAIEEFDGGVIIISHNNEFVSKLCPETWVMDAGHLETKGDADWMLKQDSKISDQMQINTDVTDAAGNKIEIKQDKKKLSKKEEKALIKKIKAKMKAGEALDSEEEELAFEKELV</sequence>
<dbReference type="InterPro" id="IPR027417">
    <property type="entry name" value="P-loop_NTPase"/>
</dbReference>
<dbReference type="InterPro" id="IPR021133">
    <property type="entry name" value="HEAT_type_2"/>
</dbReference>
<evidence type="ECO:0000256" key="10">
    <source>
        <dbReference type="ARBA" id="ARBA00049360"/>
    </source>
</evidence>
<dbReference type="InterPro" id="IPR011989">
    <property type="entry name" value="ARM-like"/>
</dbReference>
<dbReference type="OrthoDB" id="2110130at2759"/>
<dbReference type="SUPFAM" id="SSF48371">
    <property type="entry name" value="ARM repeat"/>
    <property type="match status" value="1"/>
</dbReference>
<reference evidence="14" key="2">
    <citation type="submission" date="2008-08" db="EMBL/GenBank/DDBJ databases">
        <authorList>
            <consortium name="Diatom Consortium"/>
            <person name="Grigoriev I."/>
            <person name="Grimwood J."/>
            <person name="Kuo A."/>
            <person name="Otillar R.P."/>
            <person name="Salamov A."/>
            <person name="Detter J.C."/>
            <person name="Lindquist E."/>
            <person name="Shapiro H."/>
            <person name="Lucas S."/>
            <person name="Glavina del Rio T."/>
            <person name="Pitluck S."/>
            <person name="Rokhsar D."/>
            <person name="Bowler C."/>
        </authorList>
    </citation>
    <scope>GENOME REANNOTATION</scope>
    <source>
        <strain evidence="14">CCAP 1055/1</strain>
    </source>
</reference>
<evidence type="ECO:0000256" key="3">
    <source>
        <dbReference type="ARBA" id="ARBA00011054"/>
    </source>
</evidence>
<evidence type="ECO:0000313" key="13">
    <source>
        <dbReference type="EMBL" id="EEC48138.1"/>
    </source>
</evidence>
<evidence type="ECO:0000256" key="2">
    <source>
        <dbReference type="ARBA" id="ARBA00004815"/>
    </source>
</evidence>
<dbReference type="GO" id="GO:0016887">
    <property type="term" value="F:ATP hydrolysis activity"/>
    <property type="evidence" value="ECO:0007669"/>
    <property type="project" value="InterPro"/>
</dbReference>
<comment type="similarity">
    <text evidence="3">Belongs to the ABC transporter superfamily. ABCF family. EF3 subfamily.</text>
</comment>
<dbReference type="GO" id="GO:0005737">
    <property type="term" value="C:cytoplasm"/>
    <property type="evidence" value="ECO:0007669"/>
    <property type="project" value="UniProtKB-SubCell"/>
</dbReference>
<keyword evidence="14" id="KW-1185">Reference proteome</keyword>
<keyword evidence="6" id="KW-0547">Nucleotide-binding</keyword>
<dbReference type="KEGG" id="pti:PHATRDRAFT_27838"/>
<keyword evidence="7" id="KW-0251">Elongation factor</keyword>
<dbReference type="eggNOG" id="KOG0062">
    <property type="taxonomic scope" value="Eukaryota"/>
</dbReference>
<dbReference type="PROSITE" id="PS50077">
    <property type="entry name" value="HEAT_REPEAT"/>
    <property type="match status" value="1"/>
</dbReference>
<evidence type="ECO:0000256" key="4">
    <source>
        <dbReference type="ARBA" id="ARBA00022490"/>
    </source>
</evidence>
<gene>
    <name evidence="13" type="ORF">PHATRDRAFT_27838</name>
</gene>